<evidence type="ECO:0000256" key="4">
    <source>
        <dbReference type="ARBA" id="ARBA00022679"/>
    </source>
</evidence>
<comment type="subcellular location">
    <subcellularLocation>
        <location evidence="1">Cell membrane</location>
        <topology evidence="1">Peripheral membrane protein</topology>
    </subcellularLocation>
</comment>
<accession>A0ABS1SGV6</accession>
<evidence type="ECO:0000256" key="7">
    <source>
        <dbReference type="SAM" id="MobiDB-lite"/>
    </source>
</evidence>
<dbReference type="InterPro" id="IPR029044">
    <property type="entry name" value="Nucleotide-diphossugar_trans"/>
</dbReference>
<keyword evidence="4" id="KW-0808">Transferase</keyword>
<dbReference type="EMBL" id="QYAC01000005">
    <property type="protein sequence ID" value="MBL3679796.1"/>
    <property type="molecule type" value="Genomic_DNA"/>
</dbReference>
<evidence type="ECO:0000256" key="2">
    <source>
        <dbReference type="ARBA" id="ARBA00010488"/>
    </source>
</evidence>
<evidence type="ECO:0000256" key="6">
    <source>
        <dbReference type="ARBA" id="ARBA00023136"/>
    </source>
</evidence>
<keyword evidence="10" id="KW-1185">Reference proteome</keyword>
<dbReference type="Gene3D" id="3.40.50.11820">
    <property type="match status" value="1"/>
</dbReference>
<dbReference type="Gene3D" id="3.90.550.10">
    <property type="entry name" value="Spore Coat Polysaccharide Biosynthesis Protein SpsA, Chain A"/>
    <property type="match status" value="1"/>
</dbReference>
<evidence type="ECO:0000259" key="8">
    <source>
        <dbReference type="Pfam" id="PF00535"/>
    </source>
</evidence>
<keyword evidence="6" id="KW-0472">Membrane</keyword>
<dbReference type="Pfam" id="PF04464">
    <property type="entry name" value="Glyphos_transf"/>
    <property type="match status" value="1"/>
</dbReference>
<keyword evidence="5" id="KW-0777">Teichoic acid biosynthesis</keyword>
<dbReference type="InterPro" id="IPR001173">
    <property type="entry name" value="Glyco_trans_2-like"/>
</dbReference>
<dbReference type="Gene3D" id="3.40.50.12580">
    <property type="match status" value="1"/>
</dbReference>
<name>A0ABS1SGV6_9MICO</name>
<sequence>MTHDSSAPVRVTTNEHPSPNKLSPQLSLVVPCYNVDTYLPVLLRSLDRQDCDASQIELIFVIDGSPDDSERTIADWMPRSQFSVSLIVQENRGVSGALNTGLERARGEWVSFSGPDDELSPNYFSEILAGAKDPAVSMLVTRLVRISASGGLSSHPLDYKFTGVSKNTTVQLDEQPEMIQLHAGMTAFRRSIILESGLRFDERLRQGFEDAHFIARYLLRLDRPSYTILPQAYYYYLARESSITAQTDYSKYITLCDVAYTGLLNEAGDSCPAWLGSLILYDLWWLFRQYANMKSSVFGLSPEQQQQLNTATRSVLQRVGVDNIRSFRVVNTPLDTRAAWEAAAQPNGESHVAIRRDYDSNRQLLKIVFHSTDPNAQASIGAGKKQFPIAFRHARAVLYFERTWIYEHIYWVHINDAITDLDSLRISGESPELDFMFAGQVLEPRPAGRLLKKVPPGLPKVIPPAPESASTAPQLSSTRQTIARERRLRLSYSLAYRVGGLIGWRKQFADAWVLIDRNTQANDNAEALYRYLRNARPDINAWFVIDKGTSDWTRLKADGFRLVAHGSKKHFALMKEAKVLSSSMIDQYIVQPFPKRFLPKTWSYSFLQHGVTKDLLHRWWNSKTIDHFVTSTLPEHHSIAGSPSPYKLSEREVTLTGMPRHDRLFRLMQDAPTRPPGTHRIVLMPTWRNYLLGANTGAERDQLDSFAESQFVSEWSGFLNGPYLSELSQRPGVEVILLPHPGIDAHWKDLLVPPSIRRVSYVGDDVQEILAGATLVVTDYSSQAFEGAFCEAPSVYFQFDRAEFFSGGHIGSAGYFDYFRDGFGPVCEDRATLEQNLEEMILGTHPELSEYSRRIERLYPLRDGKSSERIVGEIESRLRPYSG</sequence>
<reference evidence="9 10" key="1">
    <citation type="submission" date="2018-09" db="EMBL/GenBank/DDBJ databases">
        <title>Comparative genomics of Leucobacter spp.</title>
        <authorList>
            <person name="Reis A.C."/>
            <person name="Kolvenbach B.A."/>
            <person name="Corvini P.F.X."/>
            <person name="Nunes O.C."/>
        </authorList>
    </citation>
    <scope>NUCLEOTIDE SEQUENCE [LARGE SCALE GENOMIC DNA]</scope>
    <source>
        <strain evidence="9 10">TAN 31504</strain>
    </source>
</reference>
<evidence type="ECO:0000256" key="5">
    <source>
        <dbReference type="ARBA" id="ARBA00022944"/>
    </source>
</evidence>
<dbReference type="CDD" id="cd00761">
    <property type="entry name" value="Glyco_tranf_GTA_type"/>
    <property type="match status" value="1"/>
</dbReference>
<dbReference type="InterPro" id="IPR043148">
    <property type="entry name" value="TagF_C"/>
</dbReference>
<evidence type="ECO:0000313" key="10">
    <source>
        <dbReference type="Proteomes" id="UP001645859"/>
    </source>
</evidence>
<comment type="similarity">
    <text evidence="2">Belongs to the CDP-glycerol glycerophosphotransferase family.</text>
</comment>
<feature type="region of interest" description="Disordered" evidence="7">
    <location>
        <begin position="1"/>
        <end position="22"/>
    </location>
</feature>
<evidence type="ECO:0000256" key="3">
    <source>
        <dbReference type="ARBA" id="ARBA00022475"/>
    </source>
</evidence>
<keyword evidence="3" id="KW-1003">Cell membrane</keyword>
<dbReference type="PANTHER" id="PTHR22916:SF3">
    <property type="entry name" value="UDP-GLCNAC:BETAGAL BETA-1,3-N-ACETYLGLUCOSAMINYLTRANSFERASE-LIKE PROTEIN 1"/>
    <property type="match status" value="1"/>
</dbReference>
<protein>
    <submittedName>
        <fullName evidence="9">Glycosyltransferase</fullName>
    </submittedName>
</protein>
<organism evidence="9 10">
    <name type="scientific">Leucobacter chromiireducens subsp. solipictus</name>
    <dbReference type="NCBI Taxonomy" id="398235"/>
    <lineage>
        <taxon>Bacteria</taxon>
        <taxon>Bacillati</taxon>
        <taxon>Actinomycetota</taxon>
        <taxon>Actinomycetes</taxon>
        <taxon>Micrococcales</taxon>
        <taxon>Microbacteriaceae</taxon>
        <taxon>Leucobacter</taxon>
    </lineage>
</organism>
<dbReference type="RefSeq" id="WP_202345065.1">
    <property type="nucleotide sequence ID" value="NZ_BAAAPI010000003.1"/>
</dbReference>
<dbReference type="InterPro" id="IPR007554">
    <property type="entry name" value="Glycerophosphate_synth"/>
</dbReference>
<dbReference type="SUPFAM" id="SSF53448">
    <property type="entry name" value="Nucleotide-diphospho-sugar transferases"/>
    <property type="match status" value="1"/>
</dbReference>
<dbReference type="Pfam" id="PF00535">
    <property type="entry name" value="Glycos_transf_2"/>
    <property type="match status" value="1"/>
</dbReference>
<proteinExistence type="inferred from homology"/>
<feature type="domain" description="Glycosyltransferase 2-like" evidence="8">
    <location>
        <begin position="27"/>
        <end position="193"/>
    </location>
</feature>
<comment type="caution">
    <text evidence="9">The sequence shown here is derived from an EMBL/GenBank/DDBJ whole genome shotgun (WGS) entry which is preliminary data.</text>
</comment>
<dbReference type="SUPFAM" id="SSF53756">
    <property type="entry name" value="UDP-Glycosyltransferase/glycogen phosphorylase"/>
    <property type="match status" value="1"/>
</dbReference>
<evidence type="ECO:0000313" key="9">
    <source>
        <dbReference type="EMBL" id="MBL3679796.1"/>
    </source>
</evidence>
<dbReference type="Proteomes" id="UP001645859">
    <property type="component" value="Unassembled WGS sequence"/>
</dbReference>
<dbReference type="InterPro" id="IPR043149">
    <property type="entry name" value="TagF_N"/>
</dbReference>
<evidence type="ECO:0000256" key="1">
    <source>
        <dbReference type="ARBA" id="ARBA00004202"/>
    </source>
</evidence>
<gene>
    <name evidence="9" type="ORF">D3230_10945</name>
</gene>
<feature type="compositionally biased region" description="Polar residues" evidence="7">
    <location>
        <begin position="11"/>
        <end position="22"/>
    </location>
</feature>
<dbReference type="PANTHER" id="PTHR22916">
    <property type="entry name" value="GLYCOSYLTRANSFERASE"/>
    <property type="match status" value="1"/>
</dbReference>